<evidence type="ECO:0000313" key="2">
    <source>
        <dbReference type="Proteomes" id="UP000054911"/>
    </source>
</evidence>
<keyword evidence="2" id="KW-1185">Reference proteome</keyword>
<reference evidence="1" key="1">
    <citation type="submission" date="2016-01" db="EMBL/GenBank/DDBJ databases">
        <authorList>
            <person name="Peeters C."/>
        </authorList>
    </citation>
    <scope>NUCLEOTIDE SEQUENCE [LARGE SCALE GENOMIC DNA]</scope>
    <source>
        <strain evidence="1">LMG 29323</strain>
    </source>
</reference>
<accession>A0A158E328</accession>
<dbReference type="AlphaFoldDB" id="A0A158E328"/>
<sequence length="52" mass="5616">MLDTLALLALAHGSWVLADHRRASIREHGQAKLTAVSFRMVTEAVFAGPVTV</sequence>
<protein>
    <submittedName>
        <fullName evidence="1">Integrase</fullName>
    </submittedName>
</protein>
<gene>
    <name evidence="1" type="ORF">AWB80_08094</name>
</gene>
<proteinExistence type="predicted"/>
<evidence type="ECO:0000313" key="1">
    <source>
        <dbReference type="EMBL" id="SAL01301.1"/>
    </source>
</evidence>
<dbReference type="Proteomes" id="UP000054911">
    <property type="component" value="Unassembled WGS sequence"/>
</dbReference>
<comment type="caution">
    <text evidence="1">The sequence shown here is derived from an EMBL/GenBank/DDBJ whole genome shotgun (WGS) entry which is preliminary data.</text>
</comment>
<organism evidence="1 2">
    <name type="scientific">Caballeronia pedi</name>
    <dbReference type="NCBI Taxonomy" id="1777141"/>
    <lineage>
        <taxon>Bacteria</taxon>
        <taxon>Pseudomonadati</taxon>
        <taxon>Pseudomonadota</taxon>
        <taxon>Betaproteobacteria</taxon>
        <taxon>Burkholderiales</taxon>
        <taxon>Burkholderiaceae</taxon>
        <taxon>Caballeronia</taxon>
    </lineage>
</organism>
<dbReference type="STRING" id="1777141.AWB80_08094"/>
<dbReference type="EMBL" id="FCOE02000066">
    <property type="protein sequence ID" value="SAL01301.1"/>
    <property type="molecule type" value="Genomic_DNA"/>
</dbReference>
<dbReference type="RefSeq" id="WP_208635766.1">
    <property type="nucleotide sequence ID" value="NZ_FCOE02000066.1"/>
</dbReference>
<name>A0A158E328_9BURK</name>